<evidence type="ECO:0000256" key="18">
    <source>
        <dbReference type="ARBA" id="ARBA00048679"/>
    </source>
</evidence>
<dbReference type="InterPro" id="IPR001480">
    <property type="entry name" value="Bulb-type_lectin_dom"/>
</dbReference>
<keyword evidence="7 22" id="KW-0732">Signal</keyword>
<dbReference type="Gene3D" id="3.30.200.20">
    <property type="entry name" value="Phosphorylase Kinase, domain 1"/>
    <property type="match status" value="2"/>
</dbReference>
<dbReference type="Pfam" id="PF01453">
    <property type="entry name" value="B_lectin"/>
    <property type="match status" value="2"/>
</dbReference>
<feature type="domain" description="Bulb-type lectin" evidence="25">
    <location>
        <begin position="864"/>
        <end position="1003"/>
    </location>
</feature>
<reference evidence="27 28" key="1">
    <citation type="journal article" date="2020" name="bioRxiv">
        <title>Sequence and annotation of 42 cannabis genomes reveals extensive copy number variation in cannabinoid synthesis and pathogen resistance genes.</title>
        <authorList>
            <person name="Mckernan K.J."/>
            <person name="Helbert Y."/>
            <person name="Kane L.T."/>
            <person name="Ebling H."/>
            <person name="Zhang L."/>
            <person name="Liu B."/>
            <person name="Eaton Z."/>
            <person name="Mclaughlin S."/>
            <person name="Kingan S."/>
            <person name="Baybayan P."/>
            <person name="Concepcion G."/>
            <person name="Jordan M."/>
            <person name="Riva A."/>
            <person name="Barbazuk W."/>
            <person name="Harkins T."/>
        </authorList>
    </citation>
    <scope>NUCLEOTIDE SEQUENCE [LARGE SCALE GENOMIC DNA]</scope>
    <source>
        <strain evidence="28">cv. Jamaican Lion 4</strain>
        <tissue evidence="27">Leaf</tissue>
    </source>
</reference>
<evidence type="ECO:0000256" key="15">
    <source>
        <dbReference type="ARBA" id="ARBA00023170"/>
    </source>
</evidence>
<sequence>SQEIHEQPIMKQTFLTLLLLFQVTLSSSKVSNTLNQGSSLSVENAASDVLVSPNGDFSAGFFPVGENAFSFAIWFTRSSVPTLVWMANRDQPVNGRASKLSLTKDGNLVLLDVGRVQFWSTETKPVSPVKLQLLDSGNLVLRSSVFGDVVYWESFESPTDTLLPNQNFIMNTRLVSSVSKTNYSSGYYHFYFDDDNTLRLRFQGLDRASVYWPAPWLGPFQTGRFRYNISKSAVLNSIGDFASSDNLMFSSLDHGARITRRLTLDPDGNLRLYSFDIKIKSWSVTWQAMSSPCNVHGICGPNSMCSYDHVLGRSCSCVAGHKVKNSSNWAFGCEPEFEWRHIEKQSSFHRIANAEFYGYDKNFYENLSLKECEEKCLFFSDCKGIQYHMSNVANPGSRCYTKHLLVNGAHTPSFPGDVYVRLPKANISYFEKINREMRSLQFCSSKLVLLDRTYIKVKENGGLKILVWVAIALAGVEIFCVSVVLSFLYWTRKESKLDSHGYSLASVTRFQRFSYAELRKATVGFCNAVGAGGGGTVYKGVLSDGRVAAIKRLSESNGGEAEFLAEVSTIGRLNHMNLIEIWGYCVEGKHRLLVYEYMEHGSLADNLKNNQLNWEKRFDIAMGTSKGLAYLHEECLEWVLHCDVKPHNILLDSNYNPKVADFGLSKLLNRGECGDPSFSRIRGTRGYMAPEWVYNLPITSKVDVYSYGVVVLELVTGKEMADQHGRLVTWVKEKMNNNGDYCTVESRIEEIIDPMLLESGEFEVEKIKVLVKVALQCVEEDKDDRPSMRQVVEMLQFHNDPQHKYSDGYCRHVEPPIEPKPVSLQTKHFIIMAANPITVLFFLLITQILLFTISTAQQNNTTKMISLNSSISTSTNNSYWLSNSGQFAFGFYKQGNGFAIGIWFDKLKEKTVIWTANRDQQQPLPQSPTLALNDFANSVSPDQPAASASLLDSGNFVLYNSDSEPIWQSFKHPTDTILSGQRLETGKVLISADSNTNHSSGRFQVIMQTDGNLILRPTSSGVLAYHTYWYSSTDGNQNTILNLDFNGQLDLMNSTSKSIIKTIHAADLLNGRINNNVTYRLTIDADGILRLYSHNLFNNSSWSIKWNSTNNRCAPTGLCGNNAYCDLIQNEEPNCICLPGFDFINQNQKSLGCERNGTNINYCTMDNSDNDHNTRMFSVKVLDGVLWENGSNSSSVPINNKFACEKDCLDDCNCEIALFANNICNKLLPPLRYSKAVDSQSGETATTIVKVRNENYSDTPSLKEVKKGQAMHILVIGIVCIVFSIIILFISMFLFWKSHFNSSKKAIFVDEVLAVRSFTYNELEIATKSFAQQLGKGSFGTVFKGNLRFPYGERAIAVKRLEKVAVEGDVEFLNEMRSIGRTHHKNLVRLIGYCHEKSNKLLVYDYMSHGSLSKFLFKSDMKPHWDERVRIALGIARGIRYLHEECENKIIHCDINPNNILIDENRCAKISDFGLAKLLMPDQTKTNTGIRGTRGFVAPEWHKGQPITTKVDVYSFGIVLLVIICCRPSVDASVPEKETILVDWVDECFRINKLRILFQDDEVDEVEFHRLVKIGLWCIQEDPTIRPTMKKVVSMFEDTLVDIPIPPCNDSSSYFLDISDS</sequence>
<accession>A0A7J6FZJ6</accession>
<keyword evidence="15" id="KW-0675">Receptor</keyword>
<dbReference type="Gene3D" id="1.10.510.10">
    <property type="entry name" value="Transferase(Phosphotransferase) domain 1"/>
    <property type="match status" value="2"/>
</dbReference>
<dbReference type="GO" id="GO:0048544">
    <property type="term" value="P:recognition of pollen"/>
    <property type="evidence" value="ECO:0007669"/>
    <property type="project" value="InterPro"/>
</dbReference>
<organism evidence="27 28">
    <name type="scientific">Cannabis sativa</name>
    <name type="common">Hemp</name>
    <name type="synonym">Marijuana</name>
    <dbReference type="NCBI Taxonomy" id="3483"/>
    <lineage>
        <taxon>Eukaryota</taxon>
        <taxon>Viridiplantae</taxon>
        <taxon>Streptophyta</taxon>
        <taxon>Embryophyta</taxon>
        <taxon>Tracheophyta</taxon>
        <taxon>Spermatophyta</taxon>
        <taxon>Magnoliopsida</taxon>
        <taxon>eudicotyledons</taxon>
        <taxon>Gunneridae</taxon>
        <taxon>Pentapetalae</taxon>
        <taxon>rosids</taxon>
        <taxon>fabids</taxon>
        <taxon>Rosales</taxon>
        <taxon>Cannabaceae</taxon>
        <taxon>Cannabis</taxon>
    </lineage>
</organism>
<keyword evidence="10" id="KW-0418">Kinase</keyword>
<evidence type="ECO:0000256" key="6">
    <source>
        <dbReference type="ARBA" id="ARBA00022692"/>
    </source>
</evidence>
<evidence type="ECO:0000256" key="13">
    <source>
        <dbReference type="ARBA" id="ARBA00023136"/>
    </source>
</evidence>
<dbReference type="PROSITE" id="PS00108">
    <property type="entry name" value="PROTEIN_KINASE_ST"/>
    <property type="match status" value="1"/>
</dbReference>
<keyword evidence="12 21" id="KW-1133">Transmembrane helix</keyword>
<feature type="transmembrane region" description="Helical" evidence="21">
    <location>
        <begin position="829"/>
        <end position="853"/>
    </location>
</feature>
<dbReference type="Pfam" id="PF07714">
    <property type="entry name" value="PK_Tyr_Ser-Thr"/>
    <property type="match status" value="1"/>
</dbReference>
<keyword evidence="11 20" id="KW-0067">ATP-binding</keyword>
<dbReference type="InterPro" id="IPR008271">
    <property type="entry name" value="Ser/Thr_kinase_AS"/>
</dbReference>
<dbReference type="SMART" id="SM00108">
    <property type="entry name" value="B_lectin"/>
    <property type="match status" value="2"/>
</dbReference>
<keyword evidence="13 21" id="KW-0472">Membrane</keyword>
<dbReference type="CDD" id="cd00028">
    <property type="entry name" value="B_lectin"/>
    <property type="match status" value="1"/>
</dbReference>
<dbReference type="PROSITE" id="PS00107">
    <property type="entry name" value="PROTEIN_KINASE_ATP"/>
    <property type="match status" value="2"/>
</dbReference>
<proteinExistence type="predicted"/>
<evidence type="ECO:0000256" key="19">
    <source>
        <dbReference type="PROSITE-ProRule" id="PRU00076"/>
    </source>
</evidence>
<gene>
    <name evidence="27" type="ORF">G4B88_004968</name>
</gene>
<feature type="domain" description="EGF-like" evidence="24">
    <location>
        <begin position="1109"/>
        <end position="1147"/>
    </location>
</feature>
<dbReference type="FunFam" id="2.90.10.10:FF:000026">
    <property type="entry name" value="Serine/threonine-protein kinase"/>
    <property type="match status" value="1"/>
</dbReference>
<dbReference type="Pfam" id="PF00069">
    <property type="entry name" value="Pkinase"/>
    <property type="match status" value="1"/>
</dbReference>
<evidence type="ECO:0000256" key="2">
    <source>
        <dbReference type="ARBA" id="ARBA00012513"/>
    </source>
</evidence>
<dbReference type="InterPro" id="IPR011009">
    <property type="entry name" value="Kinase-like_dom_sf"/>
</dbReference>
<dbReference type="PANTHER" id="PTHR47974:SF3">
    <property type="entry name" value="RECEPTOR-LIKE SERINE_THREONINE-PROTEIN KINASE"/>
    <property type="match status" value="1"/>
</dbReference>
<dbReference type="CDD" id="cd14066">
    <property type="entry name" value="STKc_IRAK"/>
    <property type="match status" value="2"/>
</dbReference>
<feature type="non-terminal residue" evidence="27">
    <location>
        <position position="1"/>
    </location>
</feature>
<dbReference type="GO" id="GO:0016020">
    <property type="term" value="C:membrane"/>
    <property type="evidence" value="ECO:0007669"/>
    <property type="project" value="UniProtKB-SubCell"/>
</dbReference>
<feature type="domain" description="Protein kinase" evidence="23">
    <location>
        <begin position="523"/>
        <end position="806"/>
    </location>
</feature>
<dbReference type="InterPro" id="IPR000858">
    <property type="entry name" value="S_locus_glycoprot_dom"/>
</dbReference>
<dbReference type="InterPro" id="IPR000742">
    <property type="entry name" value="EGF"/>
</dbReference>
<comment type="caution">
    <text evidence="19">Lacks conserved residue(s) required for the propagation of feature annotation.</text>
</comment>
<evidence type="ECO:0000313" key="28">
    <source>
        <dbReference type="Proteomes" id="UP000583929"/>
    </source>
</evidence>
<keyword evidence="4 19" id="KW-0245">EGF-like domain</keyword>
<evidence type="ECO:0000256" key="4">
    <source>
        <dbReference type="ARBA" id="ARBA00022536"/>
    </source>
</evidence>
<feature type="domain" description="Bulb-type lectin" evidence="25">
    <location>
        <begin position="25"/>
        <end position="154"/>
    </location>
</feature>
<evidence type="ECO:0000313" key="27">
    <source>
        <dbReference type="EMBL" id="KAF4376164.1"/>
    </source>
</evidence>
<dbReference type="PROSITE" id="PS50927">
    <property type="entry name" value="BULB_LECTIN"/>
    <property type="match status" value="2"/>
</dbReference>
<evidence type="ECO:0000256" key="20">
    <source>
        <dbReference type="PROSITE-ProRule" id="PRU10141"/>
    </source>
</evidence>
<comment type="subcellular location">
    <subcellularLocation>
        <location evidence="1">Membrane</location>
        <topology evidence="1">Single-pass type I membrane protein</topology>
    </subcellularLocation>
</comment>
<dbReference type="SUPFAM" id="SSF51110">
    <property type="entry name" value="alpha-D-mannose-specific plant lectins"/>
    <property type="match status" value="2"/>
</dbReference>
<keyword evidence="5" id="KW-0808">Transferase</keyword>
<evidence type="ECO:0000256" key="8">
    <source>
        <dbReference type="ARBA" id="ARBA00022734"/>
    </source>
</evidence>
<comment type="catalytic activity">
    <reaction evidence="17">
        <text>L-threonyl-[protein] + ATP = O-phospho-L-threonyl-[protein] + ADP + H(+)</text>
        <dbReference type="Rhea" id="RHEA:46608"/>
        <dbReference type="Rhea" id="RHEA-COMP:11060"/>
        <dbReference type="Rhea" id="RHEA-COMP:11605"/>
        <dbReference type="ChEBI" id="CHEBI:15378"/>
        <dbReference type="ChEBI" id="CHEBI:30013"/>
        <dbReference type="ChEBI" id="CHEBI:30616"/>
        <dbReference type="ChEBI" id="CHEBI:61977"/>
        <dbReference type="ChEBI" id="CHEBI:456216"/>
        <dbReference type="EC" id="2.7.11.1"/>
    </reaction>
</comment>
<dbReference type="GO" id="GO:0030246">
    <property type="term" value="F:carbohydrate binding"/>
    <property type="evidence" value="ECO:0007669"/>
    <property type="project" value="UniProtKB-KW"/>
</dbReference>
<dbReference type="FunFam" id="1.10.510.10:FF:000537">
    <property type="entry name" value="Putative receptor-like protein kinase"/>
    <property type="match status" value="1"/>
</dbReference>
<evidence type="ECO:0000256" key="9">
    <source>
        <dbReference type="ARBA" id="ARBA00022741"/>
    </source>
</evidence>
<dbReference type="GO" id="GO:0005524">
    <property type="term" value="F:ATP binding"/>
    <property type="evidence" value="ECO:0007669"/>
    <property type="project" value="UniProtKB-UniRule"/>
</dbReference>
<protein>
    <recommendedName>
        <fullName evidence="2">non-specific serine/threonine protein kinase</fullName>
        <ecNumber evidence="2">2.7.11.1</ecNumber>
    </recommendedName>
</protein>
<feature type="binding site" evidence="20">
    <location>
        <position position="1359"/>
    </location>
    <ligand>
        <name>ATP</name>
        <dbReference type="ChEBI" id="CHEBI:30616"/>
    </ligand>
</feature>
<evidence type="ECO:0000256" key="7">
    <source>
        <dbReference type="ARBA" id="ARBA00022729"/>
    </source>
</evidence>
<dbReference type="SMART" id="SM00220">
    <property type="entry name" value="S_TKc"/>
    <property type="match status" value="2"/>
</dbReference>
<comment type="caution">
    <text evidence="27">The sequence shown here is derived from an EMBL/GenBank/DDBJ whole genome shotgun (WGS) entry which is preliminary data.</text>
</comment>
<dbReference type="InterPro" id="IPR036426">
    <property type="entry name" value="Bulb-type_lectin_dom_sf"/>
</dbReference>
<feature type="domain" description="Apple" evidence="26">
    <location>
        <begin position="333"/>
        <end position="434"/>
    </location>
</feature>
<evidence type="ECO:0000256" key="5">
    <source>
        <dbReference type="ARBA" id="ARBA00022679"/>
    </source>
</evidence>
<name>A0A7J6FZJ6_CANSA</name>
<feature type="signal peptide" evidence="22">
    <location>
        <begin position="1"/>
        <end position="28"/>
    </location>
</feature>
<evidence type="ECO:0000256" key="3">
    <source>
        <dbReference type="ARBA" id="ARBA00022527"/>
    </source>
</evidence>
<dbReference type="FunFam" id="3.30.200.20:FF:000059">
    <property type="entry name" value="S-receptor-like serine/threonine-protein kinase"/>
    <property type="match status" value="2"/>
</dbReference>
<evidence type="ECO:0000256" key="21">
    <source>
        <dbReference type="SAM" id="Phobius"/>
    </source>
</evidence>
<keyword evidence="3" id="KW-0723">Serine/threonine-protein kinase</keyword>
<evidence type="ECO:0000256" key="16">
    <source>
        <dbReference type="ARBA" id="ARBA00023180"/>
    </source>
</evidence>
<dbReference type="EMBL" id="JAATIQ010000156">
    <property type="protein sequence ID" value="KAF4376164.1"/>
    <property type="molecule type" value="Genomic_DNA"/>
</dbReference>
<evidence type="ECO:0000256" key="10">
    <source>
        <dbReference type="ARBA" id="ARBA00022777"/>
    </source>
</evidence>
<dbReference type="SUPFAM" id="SSF56112">
    <property type="entry name" value="Protein kinase-like (PK-like)"/>
    <property type="match status" value="2"/>
</dbReference>
<evidence type="ECO:0000256" key="12">
    <source>
        <dbReference type="ARBA" id="ARBA00022989"/>
    </source>
</evidence>
<comment type="catalytic activity">
    <reaction evidence="18">
        <text>L-seryl-[protein] + ATP = O-phospho-L-seryl-[protein] + ADP + H(+)</text>
        <dbReference type="Rhea" id="RHEA:17989"/>
        <dbReference type="Rhea" id="RHEA-COMP:9863"/>
        <dbReference type="Rhea" id="RHEA-COMP:11604"/>
        <dbReference type="ChEBI" id="CHEBI:15378"/>
        <dbReference type="ChEBI" id="CHEBI:29999"/>
        <dbReference type="ChEBI" id="CHEBI:30616"/>
        <dbReference type="ChEBI" id="CHEBI:83421"/>
        <dbReference type="ChEBI" id="CHEBI:456216"/>
        <dbReference type="EC" id="2.7.11.1"/>
    </reaction>
</comment>
<evidence type="ECO:0000259" key="26">
    <source>
        <dbReference type="PROSITE" id="PS50948"/>
    </source>
</evidence>
<evidence type="ECO:0000259" key="24">
    <source>
        <dbReference type="PROSITE" id="PS50026"/>
    </source>
</evidence>
<feature type="transmembrane region" description="Helical" evidence="21">
    <location>
        <begin position="465"/>
        <end position="490"/>
    </location>
</feature>
<dbReference type="PROSITE" id="PS50948">
    <property type="entry name" value="PAN"/>
    <property type="match status" value="1"/>
</dbReference>
<dbReference type="InterPro" id="IPR003609">
    <property type="entry name" value="Pan_app"/>
</dbReference>
<dbReference type="PANTHER" id="PTHR47974">
    <property type="entry name" value="OS07G0415500 PROTEIN"/>
    <property type="match status" value="1"/>
</dbReference>
<evidence type="ECO:0000256" key="17">
    <source>
        <dbReference type="ARBA" id="ARBA00047899"/>
    </source>
</evidence>
<dbReference type="Gene3D" id="2.90.10.10">
    <property type="entry name" value="Bulb-type lectin domain"/>
    <property type="match status" value="3"/>
</dbReference>
<keyword evidence="14" id="KW-1015">Disulfide bond</keyword>
<dbReference type="InterPro" id="IPR017441">
    <property type="entry name" value="Protein_kinase_ATP_BS"/>
</dbReference>
<keyword evidence="28" id="KW-1185">Reference proteome</keyword>
<dbReference type="Proteomes" id="UP000583929">
    <property type="component" value="Unassembled WGS sequence"/>
</dbReference>
<feature type="chain" id="PRO_5029677337" description="non-specific serine/threonine protein kinase" evidence="22">
    <location>
        <begin position="29"/>
        <end position="1621"/>
    </location>
</feature>
<dbReference type="GO" id="GO:0004674">
    <property type="term" value="F:protein serine/threonine kinase activity"/>
    <property type="evidence" value="ECO:0007669"/>
    <property type="project" value="UniProtKB-KW"/>
</dbReference>
<keyword evidence="9 20" id="KW-0547">Nucleotide-binding</keyword>
<evidence type="ECO:0000259" key="25">
    <source>
        <dbReference type="PROSITE" id="PS50927"/>
    </source>
</evidence>
<dbReference type="EC" id="2.7.11.1" evidence="2"/>
<dbReference type="PROSITE" id="PS50011">
    <property type="entry name" value="PROTEIN_KINASE_DOM"/>
    <property type="match status" value="2"/>
</dbReference>
<evidence type="ECO:0000259" key="23">
    <source>
        <dbReference type="PROSITE" id="PS50011"/>
    </source>
</evidence>
<feature type="domain" description="Protein kinase" evidence="23">
    <location>
        <begin position="1328"/>
        <end position="1600"/>
    </location>
</feature>
<dbReference type="InterPro" id="IPR000719">
    <property type="entry name" value="Prot_kinase_dom"/>
</dbReference>
<dbReference type="FunFam" id="1.10.510.10:FF:000237">
    <property type="entry name" value="G-type lectin S-receptor-like serine/threonine-protein kinase"/>
    <property type="match status" value="1"/>
</dbReference>
<dbReference type="Pfam" id="PF00954">
    <property type="entry name" value="S_locus_glycop"/>
    <property type="match status" value="2"/>
</dbReference>
<keyword evidence="16" id="KW-0325">Glycoprotein</keyword>
<feature type="transmembrane region" description="Helical" evidence="21">
    <location>
        <begin position="1270"/>
        <end position="1296"/>
    </location>
</feature>
<evidence type="ECO:0000256" key="22">
    <source>
        <dbReference type="SAM" id="SignalP"/>
    </source>
</evidence>
<dbReference type="PROSITE" id="PS50026">
    <property type="entry name" value="EGF_3"/>
    <property type="match status" value="1"/>
</dbReference>
<evidence type="ECO:0000256" key="11">
    <source>
        <dbReference type="ARBA" id="ARBA00022840"/>
    </source>
</evidence>
<evidence type="ECO:0000256" key="14">
    <source>
        <dbReference type="ARBA" id="ARBA00023157"/>
    </source>
</evidence>
<dbReference type="InterPro" id="IPR001245">
    <property type="entry name" value="Ser-Thr/Tyr_kinase_cat_dom"/>
</dbReference>
<feature type="binding site" evidence="20">
    <location>
        <position position="551"/>
    </location>
    <ligand>
        <name>ATP</name>
        <dbReference type="ChEBI" id="CHEBI:30616"/>
    </ligand>
</feature>
<evidence type="ECO:0000256" key="1">
    <source>
        <dbReference type="ARBA" id="ARBA00004479"/>
    </source>
</evidence>
<keyword evidence="8" id="KW-0430">Lectin</keyword>
<keyword evidence="6 21" id="KW-0812">Transmembrane</keyword>